<keyword evidence="5" id="KW-0539">Nucleus</keyword>
<dbReference type="OrthoDB" id="412109at2759"/>
<sequence length="486" mass="54338">WYRHTTYRDDDDDDDDAKLVQPPLDMDLAGASTPLANRSKMSGVSSSQSPNISISFMSPISKLDNLHLESEDHDGEFSLGDKTITNDTDSENDGENDRDSDNDSELQFKDESHDDNDHRDGMASSPPVYINYRKRQHIESPVVAILTPKTPSVNNDPDAHMSICNTSSASSLHKLSFSNSDSTPCPVQPKRKKLKFKNTHDTTPSTRNPSKKLLNLSHSMKTDVNSIISQLHAHQPEDEDEDLGSSSPPASGGLSGTQLQSTPISQSTPANLRSSTPPGMATQEYGEPVNGYKFVKPVGKPHPQYTYQTPVSSHPSTDLRQAYTRNDYTPISNKYEIVGEFPVTSAGLMDESNGDIHIGDKRINDPYLKSNSSFASTPTSIPSEFRDQYMASTRLPIEPEFYDVQESLTVVQLLELVSDKTKLGQFYTHIQLAQEPVLELLKAERIRWHPDKWTSRLRDSSMPLHFNTQVLDRLSQVLNELIEDYR</sequence>
<dbReference type="AlphaFoldDB" id="A0A1E4SP35"/>
<feature type="compositionally biased region" description="Polar residues" evidence="6">
    <location>
        <begin position="257"/>
        <end position="277"/>
    </location>
</feature>
<feature type="region of interest" description="Disordered" evidence="6">
    <location>
        <begin position="175"/>
        <end position="213"/>
    </location>
</feature>
<dbReference type="PANTHER" id="PTHR15263">
    <property type="entry name" value="I-KAPPA-B-LIKE PROTEIN IKBL"/>
    <property type="match status" value="1"/>
</dbReference>
<name>A0A1E4SP35_9ASCO</name>
<evidence type="ECO:0000313" key="8">
    <source>
        <dbReference type="Proteomes" id="UP000094285"/>
    </source>
</evidence>
<evidence type="ECO:0000256" key="3">
    <source>
        <dbReference type="ARBA" id="ARBA00022737"/>
    </source>
</evidence>
<gene>
    <name evidence="7" type="ORF">CANTADRAFT_35455</name>
</gene>
<evidence type="ECO:0000313" key="7">
    <source>
        <dbReference type="EMBL" id="ODV81248.1"/>
    </source>
</evidence>
<keyword evidence="4" id="KW-0040">ANK repeat</keyword>
<keyword evidence="8" id="KW-1185">Reference proteome</keyword>
<feature type="region of interest" description="Disordered" evidence="6">
    <location>
        <begin position="1"/>
        <end position="54"/>
    </location>
</feature>
<feature type="compositionally biased region" description="Low complexity" evidence="6">
    <location>
        <begin position="42"/>
        <end position="54"/>
    </location>
</feature>
<evidence type="ECO:0000256" key="5">
    <source>
        <dbReference type="ARBA" id="ARBA00023242"/>
    </source>
</evidence>
<protein>
    <submittedName>
        <fullName evidence="7">Uncharacterized protein</fullName>
    </submittedName>
</protein>
<reference evidence="8" key="1">
    <citation type="submission" date="2016-05" db="EMBL/GenBank/DDBJ databases">
        <title>Comparative genomics of biotechnologically important yeasts.</title>
        <authorList>
            <consortium name="DOE Joint Genome Institute"/>
            <person name="Riley R."/>
            <person name="Haridas S."/>
            <person name="Wolfe K.H."/>
            <person name="Lopes M.R."/>
            <person name="Hittinger C.T."/>
            <person name="Goker M."/>
            <person name="Salamov A."/>
            <person name="Wisecaver J."/>
            <person name="Long T.M."/>
            <person name="Aerts A.L."/>
            <person name="Barry K."/>
            <person name="Choi C."/>
            <person name="Clum A."/>
            <person name="Coughlan A.Y."/>
            <person name="Deshpande S."/>
            <person name="Douglass A.P."/>
            <person name="Hanson S.J."/>
            <person name="Klenk H.-P."/>
            <person name="Labutti K."/>
            <person name="Lapidus A."/>
            <person name="Lindquist E."/>
            <person name="Lipzen A."/>
            <person name="Meier-Kolthoff J.P."/>
            <person name="Ohm R.A."/>
            <person name="Otillar R.P."/>
            <person name="Pangilinan J."/>
            <person name="Peng Y."/>
            <person name="Rokas A."/>
            <person name="Rosa C.A."/>
            <person name="Scheuner C."/>
            <person name="Sibirny A.A."/>
            <person name="Slot J.C."/>
            <person name="Stielow J.B."/>
            <person name="Sun H."/>
            <person name="Kurtzman C.P."/>
            <person name="Blackwell M."/>
            <person name="Grigoriev I.V."/>
            <person name="Jeffries T.W."/>
        </authorList>
    </citation>
    <scope>NUCLEOTIDE SEQUENCE [LARGE SCALE GENOMIC DNA]</scope>
    <source>
        <strain evidence="8">NRRL Y-17324</strain>
    </source>
</reference>
<feature type="region of interest" description="Disordered" evidence="6">
    <location>
        <begin position="67"/>
        <end position="127"/>
    </location>
</feature>
<dbReference type="GeneID" id="30982774"/>
<accession>A0A1E4SP35</accession>
<dbReference type="Proteomes" id="UP000094285">
    <property type="component" value="Unassembled WGS sequence"/>
</dbReference>
<keyword evidence="3" id="KW-0677">Repeat</keyword>
<comment type="subcellular location">
    <subcellularLocation>
        <location evidence="1">Nucleus</location>
    </subcellularLocation>
</comment>
<keyword evidence="2" id="KW-0597">Phosphoprotein</keyword>
<evidence type="ECO:0000256" key="1">
    <source>
        <dbReference type="ARBA" id="ARBA00004123"/>
    </source>
</evidence>
<feature type="compositionally biased region" description="Basic and acidic residues" evidence="6">
    <location>
        <begin position="95"/>
        <end position="121"/>
    </location>
</feature>
<dbReference type="GO" id="GO:0005634">
    <property type="term" value="C:nucleus"/>
    <property type="evidence" value="ECO:0007669"/>
    <property type="project" value="UniProtKB-SubCell"/>
</dbReference>
<dbReference type="RefSeq" id="XP_020066370.1">
    <property type="nucleotide sequence ID" value="XM_020208637.2"/>
</dbReference>
<evidence type="ECO:0000256" key="6">
    <source>
        <dbReference type="SAM" id="MobiDB-lite"/>
    </source>
</evidence>
<dbReference type="InterPro" id="IPR038753">
    <property type="entry name" value="NFKBIL1"/>
</dbReference>
<organism evidence="7 8">
    <name type="scientific">Suhomyces tanzawaensis NRRL Y-17324</name>
    <dbReference type="NCBI Taxonomy" id="984487"/>
    <lineage>
        <taxon>Eukaryota</taxon>
        <taxon>Fungi</taxon>
        <taxon>Dikarya</taxon>
        <taxon>Ascomycota</taxon>
        <taxon>Saccharomycotina</taxon>
        <taxon>Pichiomycetes</taxon>
        <taxon>Debaryomycetaceae</taxon>
        <taxon>Suhomyces</taxon>
    </lineage>
</organism>
<evidence type="ECO:0000256" key="2">
    <source>
        <dbReference type="ARBA" id="ARBA00022553"/>
    </source>
</evidence>
<feature type="region of interest" description="Disordered" evidence="6">
    <location>
        <begin position="232"/>
        <end position="286"/>
    </location>
</feature>
<feature type="non-terminal residue" evidence="7">
    <location>
        <position position="1"/>
    </location>
</feature>
<dbReference type="PANTHER" id="PTHR15263:SF1">
    <property type="entry name" value="NF-KAPPA-B INHIBITOR-LIKE PROTEIN 1"/>
    <property type="match status" value="1"/>
</dbReference>
<feature type="non-terminal residue" evidence="7">
    <location>
        <position position="486"/>
    </location>
</feature>
<proteinExistence type="predicted"/>
<dbReference type="EMBL" id="KV453910">
    <property type="protein sequence ID" value="ODV81248.1"/>
    <property type="molecule type" value="Genomic_DNA"/>
</dbReference>
<evidence type="ECO:0000256" key="4">
    <source>
        <dbReference type="ARBA" id="ARBA00023043"/>
    </source>
</evidence>
<dbReference type="GO" id="GO:0043124">
    <property type="term" value="P:negative regulation of canonical NF-kappaB signal transduction"/>
    <property type="evidence" value="ECO:0007669"/>
    <property type="project" value="InterPro"/>
</dbReference>